<keyword evidence="2" id="KW-1185">Reference proteome</keyword>
<dbReference type="OrthoDB" id="439917at2759"/>
<reference evidence="2" key="1">
    <citation type="submission" date="2015-09" db="EMBL/GenBank/DDBJ databases">
        <authorList>
            <consortium name="Pathogen Informatics"/>
        </authorList>
    </citation>
    <scope>NUCLEOTIDE SEQUENCE [LARGE SCALE GENOMIC DNA]</scope>
    <source>
        <strain evidence="2">Lake Konstanz</strain>
    </source>
</reference>
<protein>
    <submittedName>
        <fullName evidence="1">Uncharacterized protein</fullName>
    </submittedName>
</protein>
<dbReference type="SMART" id="SM01411">
    <property type="entry name" value="Ephrin_rec_like"/>
    <property type="match status" value="2"/>
</dbReference>
<name>A0A0S4JJ78_BODSA</name>
<evidence type="ECO:0000313" key="2">
    <source>
        <dbReference type="Proteomes" id="UP000051952"/>
    </source>
</evidence>
<feature type="non-terminal residue" evidence="1">
    <location>
        <position position="670"/>
    </location>
</feature>
<dbReference type="EMBL" id="CYKH01001941">
    <property type="protein sequence ID" value="CUG91595.1"/>
    <property type="molecule type" value="Genomic_DNA"/>
</dbReference>
<organism evidence="1 2">
    <name type="scientific">Bodo saltans</name>
    <name type="common">Flagellated protozoan</name>
    <dbReference type="NCBI Taxonomy" id="75058"/>
    <lineage>
        <taxon>Eukaryota</taxon>
        <taxon>Discoba</taxon>
        <taxon>Euglenozoa</taxon>
        <taxon>Kinetoplastea</taxon>
        <taxon>Metakinetoplastina</taxon>
        <taxon>Eubodonida</taxon>
        <taxon>Bodonidae</taxon>
        <taxon>Bodo</taxon>
    </lineage>
</organism>
<evidence type="ECO:0000313" key="1">
    <source>
        <dbReference type="EMBL" id="CUG91595.1"/>
    </source>
</evidence>
<gene>
    <name evidence="1" type="ORF">BSAL_32870</name>
</gene>
<accession>A0A0S4JJ78</accession>
<dbReference type="Proteomes" id="UP000051952">
    <property type="component" value="Unassembled WGS sequence"/>
</dbReference>
<dbReference type="VEuPathDB" id="TriTrypDB:BSAL_32870"/>
<dbReference type="AlphaFoldDB" id="A0A0S4JJ78"/>
<proteinExistence type="predicted"/>
<sequence length="670" mass="73073">MDRYHLMYWDNSTVPWWAPMVYYYEFNGVPTTQSAAVDFIHICPPKTPLDIQLYVTIFSLSPVTFHTLHNAASNVSIMLMHSDRGITINRLTYTGANGTDGNKTIFTQNIPMVVDWCVSRSVFDPSTNTTINMPRAKNTVYCVPNDDTVIDKVELASPDTYSDIGDYDKDVWIIMALRNSTHSYLYVMSLTELIFIPDANSTFDNPLGLPDTYGTPAFPCDFDTQVYYYDNVTNTYTCQTRVTATYVMPAVGNVTDLLARIIVQRSATTTGGGSQQTTGGRGGGTLGPDAMNDHALIFASQGNKVTVFAMYSSALNDTNYFGLTFQPYNEISFLGNVSSVYVSENGMHLLTAVDRQAWELESQTRFLEICKKLEEDPKDPFLQPYAADCVATPAQAVNLNAFTQYASYCSFNMYCPSLDQLEVTMPADRYYADRPAVSKICPKGFFCSAGQKIECPQGFYCDEEGLLAPKRCPLPLNSNSTCAQGGLIAPLACPPGTICALPHIPGLPAPPGFMTPTPPETRTDLVECEEGDWCSLGAQAPIVNSTIFTNITFQCPGNTYCSDPSTLEPVTCVCGDNADMNVTDSIVTANGTILECNGGTLYCPAGATDVQLCPRGFYCTAPNVSVACIPTQFCDYGTFAPKLCAAGFYCPTPNASYVCPEGNYCPEGTV</sequence>